<reference evidence="1" key="1">
    <citation type="journal article" date="2018" name="Genome Biol.">
        <title>SKESA: strategic k-mer extension for scrupulous assemblies.</title>
        <authorList>
            <person name="Souvorov A."/>
            <person name="Agarwala R."/>
            <person name="Lipman D.J."/>
        </authorList>
    </citation>
    <scope>NUCLEOTIDE SEQUENCE</scope>
    <source>
        <strain evidence="1">MA.CK_00/00002125</strain>
    </source>
</reference>
<evidence type="ECO:0000313" key="1">
    <source>
        <dbReference type="EMBL" id="HAG0014760.1"/>
    </source>
</evidence>
<protein>
    <submittedName>
        <fullName evidence="1">Uncharacterized protein</fullName>
    </submittedName>
</protein>
<accession>A0A756I933</accession>
<reference evidence="1" key="2">
    <citation type="submission" date="2020-02" db="EMBL/GenBank/DDBJ databases">
        <authorList>
            <consortium name="NCBI Pathogen Detection Project"/>
        </authorList>
    </citation>
    <scope>NUCLEOTIDE SEQUENCE</scope>
    <source>
        <strain evidence="1">MA.CK_00/00002125</strain>
    </source>
</reference>
<proteinExistence type="predicted"/>
<dbReference type="InterPro" id="IPR057872">
    <property type="entry name" value="Derepression"/>
</dbReference>
<name>A0A756I933_SALER</name>
<dbReference type="AlphaFoldDB" id="A0A756I933"/>
<dbReference type="EMBL" id="DAAWYJ010000007">
    <property type="protein sequence ID" value="HAG0014760.1"/>
    <property type="molecule type" value="Genomic_DNA"/>
</dbReference>
<sequence length="87" mass="10318">MKTKAARKNDIAKRNVNLEVYKRLSRSSHVSFALMSHVKQLKPEGEILYLCLGEIFSYLHDDIAFVLRETKKDGYYDWFLKNHKIQE</sequence>
<comment type="caution">
    <text evidence="1">The sequence shown here is derived from an EMBL/GenBank/DDBJ whole genome shotgun (WGS) entry which is preliminary data.</text>
</comment>
<dbReference type="Pfam" id="PF25738">
    <property type="entry name" value="Derepression"/>
    <property type="match status" value="1"/>
</dbReference>
<gene>
    <name evidence="1" type="ORF">G8O67_002018</name>
</gene>
<organism evidence="1">
    <name type="scientific">Salmonella enterica</name>
    <name type="common">Salmonella choleraesuis</name>
    <dbReference type="NCBI Taxonomy" id="28901"/>
    <lineage>
        <taxon>Bacteria</taxon>
        <taxon>Pseudomonadati</taxon>
        <taxon>Pseudomonadota</taxon>
        <taxon>Gammaproteobacteria</taxon>
        <taxon>Enterobacterales</taxon>
        <taxon>Enterobacteriaceae</taxon>
        <taxon>Salmonella</taxon>
    </lineage>
</organism>